<evidence type="ECO:0000259" key="2">
    <source>
        <dbReference type="Pfam" id="PF21531"/>
    </source>
</evidence>
<gene>
    <name evidence="3" type="ORF">GCM10008096_04400</name>
</gene>
<feature type="domain" description="Rv2175c C-terminal" evidence="1">
    <location>
        <begin position="68"/>
        <end position="121"/>
    </location>
</feature>
<evidence type="ECO:0000259" key="1">
    <source>
        <dbReference type="Pfam" id="PF18367"/>
    </source>
</evidence>
<dbReference type="Proteomes" id="UP000642819">
    <property type="component" value="Unassembled WGS sequence"/>
</dbReference>
<accession>A0ABQ3GD11</accession>
<protein>
    <submittedName>
        <fullName evidence="3">Transcriptional regulator</fullName>
    </submittedName>
</protein>
<dbReference type="Pfam" id="PF21531">
    <property type="entry name" value="Rv2175c_wHTH"/>
    <property type="match status" value="1"/>
</dbReference>
<dbReference type="Pfam" id="PF18367">
    <property type="entry name" value="Rv2175c_C"/>
    <property type="match status" value="1"/>
</dbReference>
<comment type="caution">
    <text evidence="3">The sequence shown here is derived from an EMBL/GenBank/DDBJ whole genome shotgun (WGS) entry which is preliminary data.</text>
</comment>
<organism evidence="3 4">
    <name type="scientific">Zhihengliuella salsuginis</name>
    <dbReference type="NCBI Taxonomy" id="578222"/>
    <lineage>
        <taxon>Bacteria</taxon>
        <taxon>Bacillati</taxon>
        <taxon>Actinomycetota</taxon>
        <taxon>Actinomycetes</taxon>
        <taxon>Micrococcales</taxon>
        <taxon>Micrococcaceae</taxon>
        <taxon>Zhihengliuella</taxon>
    </lineage>
</organism>
<name>A0ABQ3GD11_9MICC</name>
<sequence length="123" mass="13955">MWHPWYVSNLENLVADWLPLPDVADALGVDIRKVHSLIRDRALVEYRIGDRRIRAVPSAFLKDGQVLDSLKGTVTVLSDSGFDDDELIRWLFTADDSLPGRPIDALREGRKTEIRRRAQAAGF</sequence>
<feature type="domain" description="DNA-binding protein Rv2175c wHTH" evidence="2">
    <location>
        <begin position="16"/>
        <end position="61"/>
    </location>
</feature>
<reference evidence="4" key="1">
    <citation type="journal article" date="2019" name="Int. J. Syst. Evol. Microbiol.">
        <title>The Global Catalogue of Microorganisms (GCM) 10K type strain sequencing project: providing services to taxonomists for standard genome sequencing and annotation.</title>
        <authorList>
            <consortium name="The Broad Institute Genomics Platform"/>
            <consortium name="The Broad Institute Genome Sequencing Center for Infectious Disease"/>
            <person name="Wu L."/>
            <person name="Ma J."/>
        </authorList>
    </citation>
    <scope>NUCLEOTIDE SEQUENCE [LARGE SCALE GENOMIC DNA]</scope>
    <source>
        <strain evidence="4">KCTC 19466</strain>
    </source>
</reference>
<dbReference type="InterPro" id="IPR048576">
    <property type="entry name" value="Rv2175c_wHTH"/>
</dbReference>
<evidence type="ECO:0000313" key="3">
    <source>
        <dbReference type="EMBL" id="GHD00910.1"/>
    </source>
</evidence>
<proteinExistence type="predicted"/>
<dbReference type="InterPro" id="IPR041098">
    <property type="entry name" value="Rv2175c_C"/>
</dbReference>
<evidence type="ECO:0000313" key="4">
    <source>
        <dbReference type="Proteomes" id="UP000642819"/>
    </source>
</evidence>
<keyword evidence="4" id="KW-1185">Reference proteome</keyword>
<dbReference type="EMBL" id="BMXK01000002">
    <property type="protein sequence ID" value="GHD00910.1"/>
    <property type="molecule type" value="Genomic_DNA"/>
</dbReference>